<evidence type="ECO:0000256" key="3">
    <source>
        <dbReference type="ARBA" id="ARBA00022692"/>
    </source>
</evidence>
<organism evidence="10 11">
    <name type="scientific">Candidatus Limisoma intestinavium</name>
    <dbReference type="NCBI Taxonomy" id="2840856"/>
    <lineage>
        <taxon>Bacteria</taxon>
        <taxon>Pseudomonadati</taxon>
        <taxon>Bacteroidota</taxon>
        <taxon>Bacteroidia</taxon>
        <taxon>Bacteroidales</taxon>
        <taxon>Candidatus Limisoma</taxon>
    </lineage>
</organism>
<dbReference type="AlphaFoldDB" id="A0A9D1IMD0"/>
<dbReference type="Pfam" id="PF20216">
    <property type="entry name" value="DUF6576"/>
    <property type="match status" value="1"/>
</dbReference>
<feature type="transmembrane region" description="Helical" evidence="7">
    <location>
        <begin position="16"/>
        <end position="38"/>
    </location>
</feature>
<keyword evidence="5 7" id="KW-1133">Transmembrane helix</keyword>
<feature type="transmembrane region" description="Helical" evidence="7">
    <location>
        <begin position="77"/>
        <end position="95"/>
    </location>
</feature>
<reference evidence="10" key="2">
    <citation type="journal article" date="2021" name="PeerJ">
        <title>Extensive microbial diversity within the chicken gut microbiome revealed by metagenomics and culture.</title>
        <authorList>
            <person name="Gilroy R."/>
            <person name="Ravi A."/>
            <person name="Getino M."/>
            <person name="Pursley I."/>
            <person name="Horton D.L."/>
            <person name="Alikhan N.F."/>
            <person name="Baker D."/>
            <person name="Gharbi K."/>
            <person name="Hall N."/>
            <person name="Watson M."/>
            <person name="Adriaenssens E.M."/>
            <person name="Foster-Nyarko E."/>
            <person name="Jarju S."/>
            <person name="Secka A."/>
            <person name="Antonio M."/>
            <person name="Oren A."/>
            <person name="Chaudhuri R.R."/>
            <person name="La Ragione R."/>
            <person name="Hildebrand F."/>
            <person name="Pallen M.J."/>
        </authorList>
    </citation>
    <scope>NUCLEOTIDE SEQUENCE</scope>
    <source>
        <strain evidence="10">17073</strain>
    </source>
</reference>
<dbReference type="Pfam" id="PF01694">
    <property type="entry name" value="Rhomboid"/>
    <property type="match status" value="1"/>
</dbReference>
<feature type="transmembrane region" description="Helical" evidence="7">
    <location>
        <begin position="107"/>
        <end position="124"/>
    </location>
</feature>
<dbReference type="InterPro" id="IPR050925">
    <property type="entry name" value="Rhomboid_protease_S54"/>
</dbReference>
<gene>
    <name evidence="10" type="ORF">IAD18_08050</name>
</gene>
<evidence type="ECO:0000259" key="9">
    <source>
        <dbReference type="Pfam" id="PF20216"/>
    </source>
</evidence>
<feature type="transmembrane region" description="Helical" evidence="7">
    <location>
        <begin position="130"/>
        <end position="148"/>
    </location>
</feature>
<dbReference type="SUPFAM" id="SSF144091">
    <property type="entry name" value="Rhomboid-like"/>
    <property type="match status" value="1"/>
</dbReference>
<dbReference type="Proteomes" id="UP000824076">
    <property type="component" value="Unassembled WGS sequence"/>
</dbReference>
<comment type="similarity">
    <text evidence="2">Belongs to the peptidase S54 family.</text>
</comment>
<dbReference type="InterPro" id="IPR022764">
    <property type="entry name" value="Peptidase_S54_rhomboid_dom"/>
</dbReference>
<feature type="domain" description="DUF6576" evidence="9">
    <location>
        <begin position="222"/>
        <end position="254"/>
    </location>
</feature>
<evidence type="ECO:0000313" key="10">
    <source>
        <dbReference type="EMBL" id="HIU39600.1"/>
    </source>
</evidence>
<dbReference type="Gene3D" id="1.20.1540.10">
    <property type="entry name" value="Rhomboid-like"/>
    <property type="match status" value="1"/>
</dbReference>
<evidence type="ECO:0000256" key="4">
    <source>
        <dbReference type="ARBA" id="ARBA00022801"/>
    </source>
</evidence>
<dbReference type="PANTHER" id="PTHR43731:SF14">
    <property type="entry name" value="PRESENILIN-ASSOCIATED RHOMBOID-LIKE PROTEIN, MITOCHONDRIAL"/>
    <property type="match status" value="1"/>
</dbReference>
<name>A0A9D1IMD0_9BACT</name>
<reference evidence="10" key="1">
    <citation type="submission" date="2020-10" db="EMBL/GenBank/DDBJ databases">
        <authorList>
            <person name="Gilroy R."/>
        </authorList>
    </citation>
    <scope>NUCLEOTIDE SEQUENCE</scope>
    <source>
        <strain evidence="10">17073</strain>
    </source>
</reference>
<evidence type="ECO:0000256" key="2">
    <source>
        <dbReference type="ARBA" id="ARBA00009045"/>
    </source>
</evidence>
<feature type="transmembrane region" description="Helical" evidence="7">
    <location>
        <begin position="155"/>
        <end position="176"/>
    </location>
</feature>
<dbReference type="GO" id="GO:0016020">
    <property type="term" value="C:membrane"/>
    <property type="evidence" value="ECO:0007669"/>
    <property type="project" value="UniProtKB-SubCell"/>
</dbReference>
<evidence type="ECO:0000313" key="11">
    <source>
        <dbReference type="Proteomes" id="UP000824076"/>
    </source>
</evidence>
<dbReference type="InterPro" id="IPR046483">
    <property type="entry name" value="DUF6576"/>
</dbReference>
<keyword evidence="10" id="KW-0645">Protease</keyword>
<dbReference type="GO" id="GO:0004252">
    <property type="term" value="F:serine-type endopeptidase activity"/>
    <property type="evidence" value="ECO:0007669"/>
    <property type="project" value="InterPro"/>
</dbReference>
<evidence type="ECO:0000256" key="1">
    <source>
        <dbReference type="ARBA" id="ARBA00004141"/>
    </source>
</evidence>
<sequence length="257" mass="27817">MADIFKKLNHFASGKSVLAGIVAANAIVFLLIWTSMLVSRSLGYGNMANWLILPPSFEETILQPWSIATYMFTHIRLFHLVANMAWLYCFGIIFLDLYPNRALMRTYIAGGLAGAILYLAAGAVHSLNGLAGASAAVLAIAAATVVRAPNYGIRLFVFGIVKIKWVAAAFVLFALLTTDIHAIGSHAAHIGGIAAGCAIALNARYGIFRRSEPVRKPAVDIEHRLDELLDKVKTSGYNSLSAREKKELSDLSGKIEL</sequence>
<dbReference type="InterPro" id="IPR035952">
    <property type="entry name" value="Rhomboid-like_sf"/>
</dbReference>
<feature type="domain" description="Peptidase S54 rhomboid" evidence="8">
    <location>
        <begin position="63"/>
        <end position="201"/>
    </location>
</feature>
<dbReference type="PANTHER" id="PTHR43731">
    <property type="entry name" value="RHOMBOID PROTEASE"/>
    <property type="match status" value="1"/>
</dbReference>
<accession>A0A9D1IMD0</accession>
<evidence type="ECO:0000256" key="5">
    <source>
        <dbReference type="ARBA" id="ARBA00022989"/>
    </source>
</evidence>
<comment type="subcellular location">
    <subcellularLocation>
        <location evidence="1">Membrane</location>
        <topology evidence="1">Multi-pass membrane protein</topology>
    </subcellularLocation>
</comment>
<keyword evidence="6 7" id="KW-0472">Membrane</keyword>
<proteinExistence type="inferred from homology"/>
<keyword evidence="3 7" id="KW-0812">Transmembrane</keyword>
<keyword evidence="4" id="KW-0378">Hydrolase</keyword>
<evidence type="ECO:0000256" key="6">
    <source>
        <dbReference type="ARBA" id="ARBA00023136"/>
    </source>
</evidence>
<dbReference type="GO" id="GO:0006508">
    <property type="term" value="P:proteolysis"/>
    <property type="evidence" value="ECO:0007669"/>
    <property type="project" value="UniProtKB-KW"/>
</dbReference>
<dbReference type="EMBL" id="DVMS01000225">
    <property type="protein sequence ID" value="HIU39600.1"/>
    <property type="molecule type" value="Genomic_DNA"/>
</dbReference>
<evidence type="ECO:0000259" key="8">
    <source>
        <dbReference type="Pfam" id="PF01694"/>
    </source>
</evidence>
<feature type="transmembrane region" description="Helical" evidence="7">
    <location>
        <begin position="188"/>
        <end position="207"/>
    </location>
</feature>
<evidence type="ECO:0000256" key="7">
    <source>
        <dbReference type="SAM" id="Phobius"/>
    </source>
</evidence>
<comment type="caution">
    <text evidence="10">The sequence shown here is derived from an EMBL/GenBank/DDBJ whole genome shotgun (WGS) entry which is preliminary data.</text>
</comment>
<protein>
    <submittedName>
        <fullName evidence="10">Rhomboid family intramembrane serine protease</fullName>
    </submittedName>
</protein>